<keyword evidence="1" id="KW-0732">Signal</keyword>
<evidence type="ECO:0000259" key="2">
    <source>
        <dbReference type="Pfam" id="PF09423"/>
    </source>
</evidence>
<dbReference type="Pfam" id="PF16655">
    <property type="entry name" value="PhoD_N"/>
    <property type="match status" value="1"/>
</dbReference>
<gene>
    <name evidence="4" type="ORF">JX265_013910</name>
</gene>
<evidence type="ECO:0000313" key="5">
    <source>
        <dbReference type="Proteomes" id="UP000829685"/>
    </source>
</evidence>
<dbReference type="Gene3D" id="2.60.40.380">
    <property type="entry name" value="Purple acid phosphatase-like, N-terminal"/>
    <property type="match status" value="1"/>
</dbReference>
<feature type="chain" id="PRO_5040286402" description="Alkaline phosphatase D" evidence="1">
    <location>
        <begin position="22"/>
        <end position="656"/>
    </location>
</feature>
<evidence type="ECO:0000259" key="3">
    <source>
        <dbReference type="Pfam" id="PF16655"/>
    </source>
</evidence>
<dbReference type="AlphaFoldDB" id="A0A9P9W7U5"/>
<feature type="signal peptide" evidence="1">
    <location>
        <begin position="1"/>
        <end position="21"/>
    </location>
</feature>
<dbReference type="PANTHER" id="PTHR43606:SF8">
    <property type="entry name" value="ALKALINE PHOSPHATASE"/>
    <property type="match status" value="1"/>
</dbReference>
<evidence type="ECO:0000313" key="4">
    <source>
        <dbReference type="EMBL" id="KAI1847868.1"/>
    </source>
</evidence>
<keyword evidence="5" id="KW-1185">Reference proteome</keyword>
<dbReference type="InterPro" id="IPR029052">
    <property type="entry name" value="Metallo-depent_PP-like"/>
</dbReference>
<dbReference type="InterPro" id="IPR052900">
    <property type="entry name" value="Phospholipid_Metab_Enz"/>
</dbReference>
<sequence length="656" mass="73062">MWSRGMSAVGGSLYLASLAVASFDGNLNYNSPSRRHSNLGIDVTLVNRRSFKRGAIPWSPEQLNFTHGVASGDPYPDSVVLWTRVAPGMESDTSNVTVEGTAPLYNTDRDPYIEADPNPVCVEWKVFETQASTSSTCSWSWPFCLVNPDCSSCCKPFSTCSATATNAHGRVVSSGTAYTTSDIDYTIEATSLQPFTTYNYQFTICGSDRVSPLGRTKTAPRAEDDLAQVKFAIFSCSNFPLGYFNAYGNAARKDEHDYVIHLGDYIYESAGAGQRAHKPEKYVFSLPEYRTRHGQYRTDPDLLLNAQNFAWIPTWDDHEVANNVYRDGMSALFNTENSFLKNGASISVDQRKMNAVRAYWEWMPIRQVDLDDNLRIWRSFQMGKLLDLIMLDTRNYDRSITDLGNTFTEYIDLIKDDGGRSLMGSHQEHWFYRQLSESAKRGATWRIIGNQVIFSRLEFSQGLGLDTWSGYASNRNRTLKHLYDNNIHNNIFLAGDSHQSWVSDLAWRGDKPYDENTGLGAIGVEFAGTAVTSPGGEVGSIATLEAQSQVDVDANPELQWAEGYYRGYFILTVTPAEVNAQFYGSPSVATRNPWDLSLANFTVVVNDNHLARPVAGGSVEAGHVQGGEVNPTNVTLNTETGEWDIVGYETMYLSIK</sequence>
<dbReference type="EMBL" id="JAFIMR010000095">
    <property type="protein sequence ID" value="KAI1847868.1"/>
    <property type="molecule type" value="Genomic_DNA"/>
</dbReference>
<comment type="caution">
    <text evidence="4">The sequence shown here is derived from an EMBL/GenBank/DDBJ whole genome shotgun (WGS) entry which is preliminary data.</text>
</comment>
<proteinExistence type="predicted"/>
<dbReference type="InterPro" id="IPR018946">
    <property type="entry name" value="PhoD-like_MPP"/>
</dbReference>
<dbReference type="CDD" id="cd07389">
    <property type="entry name" value="MPP_PhoD"/>
    <property type="match status" value="1"/>
</dbReference>
<name>A0A9P9W7U5_9PEZI</name>
<dbReference type="InterPro" id="IPR038607">
    <property type="entry name" value="PhoD-like_sf"/>
</dbReference>
<dbReference type="InterPro" id="IPR032093">
    <property type="entry name" value="PhoD_N"/>
</dbReference>
<evidence type="ECO:0008006" key="6">
    <source>
        <dbReference type="Google" id="ProtNLM"/>
    </source>
</evidence>
<dbReference type="PANTHER" id="PTHR43606">
    <property type="entry name" value="PHOSPHATASE, PUTATIVE (AFU_ORTHOLOGUE AFUA_6G08710)-RELATED"/>
    <property type="match status" value="1"/>
</dbReference>
<evidence type="ECO:0000256" key="1">
    <source>
        <dbReference type="SAM" id="SignalP"/>
    </source>
</evidence>
<feature type="domain" description="Phospholipase D N-terminal" evidence="3">
    <location>
        <begin position="67"/>
        <end position="132"/>
    </location>
</feature>
<organism evidence="4 5">
    <name type="scientific">Neoarthrinium moseri</name>
    <dbReference type="NCBI Taxonomy" id="1658444"/>
    <lineage>
        <taxon>Eukaryota</taxon>
        <taxon>Fungi</taxon>
        <taxon>Dikarya</taxon>
        <taxon>Ascomycota</taxon>
        <taxon>Pezizomycotina</taxon>
        <taxon>Sordariomycetes</taxon>
        <taxon>Xylariomycetidae</taxon>
        <taxon>Amphisphaeriales</taxon>
        <taxon>Apiosporaceae</taxon>
        <taxon>Neoarthrinium</taxon>
    </lineage>
</organism>
<feature type="domain" description="PhoD-like phosphatase metallophosphatase" evidence="2">
    <location>
        <begin position="231"/>
        <end position="582"/>
    </location>
</feature>
<protein>
    <recommendedName>
        <fullName evidence="6">Alkaline phosphatase D</fullName>
    </recommendedName>
</protein>
<dbReference type="Proteomes" id="UP000829685">
    <property type="component" value="Unassembled WGS sequence"/>
</dbReference>
<dbReference type="Gene3D" id="3.60.21.70">
    <property type="entry name" value="PhoD-like phosphatase"/>
    <property type="match status" value="1"/>
</dbReference>
<accession>A0A9P9W7U5</accession>
<dbReference type="Pfam" id="PF09423">
    <property type="entry name" value="PhoD"/>
    <property type="match status" value="1"/>
</dbReference>
<reference evidence="4" key="1">
    <citation type="submission" date="2021-03" db="EMBL/GenBank/DDBJ databases">
        <title>Revisited historic fungal species revealed as producer of novel bioactive compounds through whole genome sequencing and comparative genomics.</title>
        <authorList>
            <person name="Vignolle G.A."/>
            <person name="Hochenegger N."/>
            <person name="Mach R.L."/>
            <person name="Mach-Aigner A.R."/>
            <person name="Javad Rahimi M."/>
            <person name="Salim K.A."/>
            <person name="Chan C.M."/>
            <person name="Lim L.B.L."/>
            <person name="Cai F."/>
            <person name="Druzhinina I.S."/>
            <person name="U'Ren J.M."/>
            <person name="Derntl C."/>
        </authorList>
    </citation>
    <scope>NUCLEOTIDE SEQUENCE</scope>
    <source>
        <strain evidence="4">TUCIM 5799</strain>
    </source>
</reference>
<dbReference type="SUPFAM" id="SSF56300">
    <property type="entry name" value="Metallo-dependent phosphatases"/>
    <property type="match status" value="1"/>
</dbReference>